<keyword evidence="4" id="KW-0732">Signal</keyword>
<dbReference type="RefSeq" id="WP_073317565.1">
    <property type="nucleotide sequence ID" value="NZ_FQWD01000001.1"/>
</dbReference>
<feature type="chain" id="PRO_5012567452" evidence="4">
    <location>
        <begin position="26"/>
        <end position="727"/>
    </location>
</feature>
<protein>
    <submittedName>
        <fullName evidence="7">Prolyl oligopeptidase</fullName>
    </submittedName>
</protein>
<keyword evidence="1" id="KW-0645">Protease</keyword>
<dbReference type="GO" id="GO:0005829">
    <property type="term" value="C:cytosol"/>
    <property type="evidence" value="ECO:0007669"/>
    <property type="project" value="TreeGrafter"/>
</dbReference>
<evidence type="ECO:0000259" key="6">
    <source>
        <dbReference type="Pfam" id="PF02897"/>
    </source>
</evidence>
<dbReference type="SUPFAM" id="SSF50993">
    <property type="entry name" value="Peptidase/esterase 'gauge' domain"/>
    <property type="match status" value="1"/>
</dbReference>
<evidence type="ECO:0000259" key="5">
    <source>
        <dbReference type="Pfam" id="PF00326"/>
    </source>
</evidence>
<dbReference type="PANTHER" id="PTHR42881:SF13">
    <property type="entry name" value="PROLYL ENDOPEPTIDASE"/>
    <property type="match status" value="1"/>
</dbReference>
<sequence>MEFKRKSSIASIVLLTLLGCTSQDASVNTAPATQPVAEVRQAVADDPYLWLEEVEGEQALAWVKGQNSRTLAQLQADPVYADLEAKALDIVNASERIPYGSIRNGKVYNFWQDATNVRGLWRRTTLESYGTDQPEWETIVDFDAFAKAEGKNWVYKGADCYTAKDISNYKCLVSLSDGGKDAVTVREFDLSSKQFLDDGFTLPEAKSGAEWIDYNTLLVTTDWGGDGSTLTESRYPSVVKRWTRGTPLEEAETLFSANKTDVGAFPFTLDRDDGTKVEGVVVAPTFFTREYYIFSGADVVQLPLPAQSDLVGLYEEQLFFTVKQDWTVTVDGVDTTYNTGSLLAMPFVVSSEITQATLPEVVFEPNARQAIEGVSMTKGQILMTLSDNVVGKVFAITKGQSGWVSKQLDLPANGTLSVSFADPDEDTVFVNYEGFLTPDSLMSYSASTGKVTTLKSLPSWFDADDLVVEQKQVESKDGTMIPFFVIHKKGIKHDGKTPTLLYGYGGFQISMRPNYSGLRGKLWLERGGAFVLANIRGGGEFGPKWHQAGLKTKRQVIYDDFIAVGEWLIDHKLTSPEHLGIQGGSNGGLLMGVMLTQRPDLWNAVIVQVPLLDMLRFHLLLAGASWVGEYGSPDVPEEREWLEAMSPYHNFDAGTAYPEPFFVTSTKDDRVHPGHARKMAKLFEASGKPFLYYENIDGGHSAAANQQETARRVALEFTYLTEKLMAK</sequence>
<dbReference type="PROSITE" id="PS51257">
    <property type="entry name" value="PROKAR_LIPOPROTEIN"/>
    <property type="match status" value="1"/>
</dbReference>
<evidence type="ECO:0000256" key="2">
    <source>
        <dbReference type="ARBA" id="ARBA00022801"/>
    </source>
</evidence>
<dbReference type="Pfam" id="PF00326">
    <property type="entry name" value="Peptidase_S9"/>
    <property type="match status" value="1"/>
</dbReference>
<evidence type="ECO:0000313" key="8">
    <source>
        <dbReference type="Proteomes" id="UP000184520"/>
    </source>
</evidence>
<dbReference type="GO" id="GO:0006508">
    <property type="term" value="P:proteolysis"/>
    <property type="evidence" value="ECO:0007669"/>
    <property type="project" value="UniProtKB-KW"/>
</dbReference>
<dbReference type="GO" id="GO:0004252">
    <property type="term" value="F:serine-type endopeptidase activity"/>
    <property type="evidence" value="ECO:0007669"/>
    <property type="project" value="InterPro"/>
</dbReference>
<dbReference type="Pfam" id="PF02897">
    <property type="entry name" value="Peptidase_S9_N"/>
    <property type="match status" value="1"/>
</dbReference>
<accession>A0A1M5EYR4</accession>
<dbReference type="InterPro" id="IPR002470">
    <property type="entry name" value="Peptidase_S9A"/>
</dbReference>
<feature type="signal peptide" evidence="4">
    <location>
        <begin position="1"/>
        <end position="25"/>
    </location>
</feature>
<dbReference type="AlphaFoldDB" id="A0A1M5EYR4"/>
<dbReference type="Proteomes" id="UP000184520">
    <property type="component" value="Unassembled WGS sequence"/>
</dbReference>
<dbReference type="InterPro" id="IPR051167">
    <property type="entry name" value="Prolyl_oligopep/macrocyclase"/>
</dbReference>
<dbReference type="STRING" id="634436.SAMN05216361_0605"/>
<reference evidence="8" key="1">
    <citation type="submission" date="2016-11" db="EMBL/GenBank/DDBJ databases">
        <authorList>
            <person name="Varghese N."/>
            <person name="Submissions S."/>
        </authorList>
    </citation>
    <scope>NUCLEOTIDE SEQUENCE [LARGE SCALE GENOMIC DNA]</scope>
    <source>
        <strain evidence="8">CGMCC 1.8995</strain>
    </source>
</reference>
<feature type="domain" description="Peptidase S9A N-terminal" evidence="6">
    <location>
        <begin position="34"/>
        <end position="455"/>
    </location>
</feature>
<evidence type="ECO:0000256" key="1">
    <source>
        <dbReference type="ARBA" id="ARBA00022670"/>
    </source>
</evidence>
<gene>
    <name evidence="7" type="ORF">SAMN05216361_0605</name>
</gene>
<dbReference type="Gene3D" id="3.40.50.1820">
    <property type="entry name" value="alpha/beta hydrolase"/>
    <property type="match status" value="1"/>
</dbReference>
<organism evidence="7 8">
    <name type="scientific">Marisediminitalea aggregata</name>
    <dbReference type="NCBI Taxonomy" id="634436"/>
    <lineage>
        <taxon>Bacteria</taxon>
        <taxon>Pseudomonadati</taxon>
        <taxon>Pseudomonadota</taxon>
        <taxon>Gammaproteobacteria</taxon>
        <taxon>Alteromonadales</taxon>
        <taxon>Alteromonadaceae</taxon>
        <taxon>Marisediminitalea</taxon>
    </lineage>
</organism>
<proteinExistence type="predicted"/>
<dbReference type="InterPro" id="IPR023302">
    <property type="entry name" value="Pept_S9A_N"/>
</dbReference>
<dbReference type="PRINTS" id="PR00862">
    <property type="entry name" value="PROLIGOPTASE"/>
</dbReference>
<keyword evidence="3" id="KW-0720">Serine protease</keyword>
<evidence type="ECO:0000256" key="3">
    <source>
        <dbReference type="ARBA" id="ARBA00022825"/>
    </source>
</evidence>
<dbReference type="InterPro" id="IPR029058">
    <property type="entry name" value="AB_hydrolase_fold"/>
</dbReference>
<evidence type="ECO:0000313" key="7">
    <source>
        <dbReference type="EMBL" id="SHF84405.1"/>
    </source>
</evidence>
<dbReference type="EMBL" id="FQWD01000001">
    <property type="protein sequence ID" value="SHF84405.1"/>
    <property type="molecule type" value="Genomic_DNA"/>
</dbReference>
<keyword evidence="2" id="KW-0378">Hydrolase</keyword>
<dbReference type="Gene3D" id="2.130.10.120">
    <property type="entry name" value="Prolyl oligopeptidase, N-terminal domain"/>
    <property type="match status" value="1"/>
</dbReference>
<dbReference type="OrthoDB" id="9801421at2"/>
<dbReference type="GO" id="GO:0070012">
    <property type="term" value="F:oligopeptidase activity"/>
    <property type="evidence" value="ECO:0007669"/>
    <property type="project" value="TreeGrafter"/>
</dbReference>
<dbReference type="PANTHER" id="PTHR42881">
    <property type="entry name" value="PROLYL ENDOPEPTIDASE"/>
    <property type="match status" value="1"/>
</dbReference>
<keyword evidence="8" id="KW-1185">Reference proteome</keyword>
<feature type="domain" description="Peptidase S9 prolyl oligopeptidase catalytic" evidence="5">
    <location>
        <begin position="521"/>
        <end position="724"/>
    </location>
</feature>
<dbReference type="InterPro" id="IPR001375">
    <property type="entry name" value="Peptidase_S9_cat"/>
</dbReference>
<evidence type="ECO:0000256" key="4">
    <source>
        <dbReference type="SAM" id="SignalP"/>
    </source>
</evidence>
<name>A0A1M5EYR4_9ALTE</name>
<dbReference type="SUPFAM" id="SSF53474">
    <property type="entry name" value="alpha/beta-Hydrolases"/>
    <property type="match status" value="1"/>
</dbReference>